<comment type="caution">
    <text evidence="7">The sequence shown here is derived from an EMBL/GenBank/DDBJ whole genome shotgun (WGS) entry which is preliminary data.</text>
</comment>
<dbReference type="PANTHER" id="PTHR43320">
    <property type="entry name" value="SUGAR KINASE"/>
    <property type="match status" value="1"/>
</dbReference>
<protein>
    <recommendedName>
        <fullName evidence="6">Carbohydrate kinase PfkB domain-containing protein</fullName>
    </recommendedName>
</protein>
<dbReference type="InterPro" id="IPR002173">
    <property type="entry name" value="Carboh/pur_kinase_PfkB_CS"/>
</dbReference>
<feature type="region of interest" description="Disordered" evidence="5">
    <location>
        <begin position="67"/>
        <end position="87"/>
    </location>
</feature>
<evidence type="ECO:0000313" key="8">
    <source>
        <dbReference type="Proteomes" id="UP001324115"/>
    </source>
</evidence>
<reference evidence="7 8" key="1">
    <citation type="journal article" date="2023" name="G3 (Bethesda)">
        <title>A haplotype-resolved chromosome-scale genome for Quercus rubra L. provides insights into the genetics of adaptive traits for red oak species.</title>
        <authorList>
            <person name="Kapoor B."/>
            <person name="Jenkins J."/>
            <person name="Schmutz J."/>
            <person name="Zhebentyayeva T."/>
            <person name="Kuelheim C."/>
            <person name="Coggeshall M."/>
            <person name="Heim C."/>
            <person name="Lasky J.R."/>
            <person name="Leites L."/>
            <person name="Islam-Faridi N."/>
            <person name="Romero-Severson J."/>
            <person name="DeLeo V.L."/>
            <person name="Lucas S.M."/>
            <person name="Lazic D."/>
            <person name="Gailing O."/>
            <person name="Carlson J."/>
            <person name="Staton M."/>
        </authorList>
    </citation>
    <scope>NUCLEOTIDE SEQUENCE [LARGE SCALE GENOMIC DNA]</scope>
    <source>
        <strain evidence="7">Pseudo-F2</strain>
    </source>
</reference>
<comment type="similarity">
    <text evidence="1 4">Belongs to the carbohydrate kinase PfkB family.</text>
</comment>
<dbReference type="FunFam" id="3.40.1190.20:FF:000025">
    <property type="entry name" value="Putative sugar kinase slr0537"/>
    <property type="match status" value="1"/>
</dbReference>
<dbReference type="SUPFAM" id="SSF53613">
    <property type="entry name" value="Ribokinase-like"/>
    <property type="match status" value="1"/>
</dbReference>
<evidence type="ECO:0000256" key="4">
    <source>
        <dbReference type="RuleBase" id="RU003704"/>
    </source>
</evidence>
<proteinExistence type="inferred from homology"/>
<dbReference type="CDD" id="cd01168">
    <property type="entry name" value="adenosine_kinase"/>
    <property type="match status" value="1"/>
</dbReference>
<evidence type="ECO:0000256" key="5">
    <source>
        <dbReference type="SAM" id="MobiDB-lite"/>
    </source>
</evidence>
<keyword evidence="8" id="KW-1185">Reference proteome</keyword>
<keyword evidence="3 4" id="KW-0418">Kinase</keyword>
<dbReference type="PROSITE" id="PS00584">
    <property type="entry name" value="PFKB_KINASES_2"/>
    <property type="match status" value="1"/>
</dbReference>
<dbReference type="InterPro" id="IPR029056">
    <property type="entry name" value="Ribokinase-like"/>
</dbReference>
<evidence type="ECO:0000313" key="7">
    <source>
        <dbReference type="EMBL" id="KAK4572153.1"/>
    </source>
</evidence>
<dbReference type="PRINTS" id="PR00990">
    <property type="entry name" value="RIBOKINASE"/>
</dbReference>
<name>A0AAN7EI87_QUERU</name>
<dbReference type="GO" id="GO:0016301">
    <property type="term" value="F:kinase activity"/>
    <property type="evidence" value="ECO:0007669"/>
    <property type="project" value="UniProtKB-KW"/>
</dbReference>
<dbReference type="PANTHER" id="PTHR43320:SF3">
    <property type="entry name" value="CARBOHYDRATE KINASE PFKB DOMAIN-CONTAINING PROTEIN"/>
    <property type="match status" value="1"/>
</dbReference>
<evidence type="ECO:0000256" key="3">
    <source>
        <dbReference type="ARBA" id="ARBA00022777"/>
    </source>
</evidence>
<sequence length="464" mass="49945">MSMSLSLPHISTSFLSPPTFQYTHGYSKIFAFGHHRGRERLRPASMVKGPHGFFRVSSCSSFRGDRGAAEFESGAEEEEEESNIDEEEVEVETEENWNFGSCLLPDRWDVLGLGQAMVDFSGVVDDEFLNKLGLEKGTRKVVNHEERGRVLRAMDGCSYKAAAGGSLSNSLVALARLGGRPIGGPALNVAMAGSVGSDPLGGFYRTKLHRANVQFLSVPIKDGTTGTVIVLTTPDAHRTMLSYQGTPSTINYDPSLASIVSKTNILVVEGYLFELPDTIKTITKACEEARRCGALVAVTASDVSCIERHYDDFWEIIGNHADIVFANSDEARALCHFASKESPVSATRYLSHFVPLISVTDGPRGSYIGVKGEAVYIPPSPCVPVDTCGAGDAYASGMLYGILRGMSDLKGMGTLASRVAATVVGQQGTRLRVQDAVELAESFAFNYDSSTIRSDVGSDHISSL</sequence>
<dbReference type="InterPro" id="IPR011611">
    <property type="entry name" value="PfkB_dom"/>
</dbReference>
<evidence type="ECO:0000256" key="1">
    <source>
        <dbReference type="ARBA" id="ARBA00010688"/>
    </source>
</evidence>
<accession>A0AAN7EI87</accession>
<feature type="domain" description="Carbohydrate kinase PfkB" evidence="6">
    <location>
        <begin position="159"/>
        <end position="431"/>
    </location>
</feature>
<dbReference type="Pfam" id="PF00294">
    <property type="entry name" value="PfkB"/>
    <property type="match status" value="1"/>
</dbReference>
<evidence type="ECO:0000256" key="2">
    <source>
        <dbReference type="ARBA" id="ARBA00022679"/>
    </source>
</evidence>
<organism evidence="7 8">
    <name type="scientific">Quercus rubra</name>
    <name type="common">Northern red oak</name>
    <name type="synonym">Quercus borealis</name>
    <dbReference type="NCBI Taxonomy" id="3512"/>
    <lineage>
        <taxon>Eukaryota</taxon>
        <taxon>Viridiplantae</taxon>
        <taxon>Streptophyta</taxon>
        <taxon>Embryophyta</taxon>
        <taxon>Tracheophyta</taxon>
        <taxon>Spermatophyta</taxon>
        <taxon>Magnoliopsida</taxon>
        <taxon>eudicotyledons</taxon>
        <taxon>Gunneridae</taxon>
        <taxon>Pentapetalae</taxon>
        <taxon>rosids</taxon>
        <taxon>fabids</taxon>
        <taxon>Fagales</taxon>
        <taxon>Fagaceae</taxon>
        <taxon>Quercus</taxon>
    </lineage>
</organism>
<gene>
    <name evidence="7" type="ORF">RGQ29_030534</name>
</gene>
<dbReference type="Proteomes" id="UP001324115">
    <property type="component" value="Unassembled WGS sequence"/>
</dbReference>
<dbReference type="AlphaFoldDB" id="A0AAN7EI87"/>
<dbReference type="InterPro" id="IPR052700">
    <property type="entry name" value="Carb_kinase_PfkB-like"/>
</dbReference>
<dbReference type="Gene3D" id="3.40.1190.20">
    <property type="match status" value="1"/>
</dbReference>
<dbReference type="EMBL" id="JAXUIC010000009">
    <property type="protein sequence ID" value="KAK4572153.1"/>
    <property type="molecule type" value="Genomic_DNA"/>
</dbReference>
<evidence type="ECO:0000259" key="6">
    <source>
        <dbReference type="Pfam" id="PF00294"/>
    </source>
</evidence>
<feature type="compositionally biased region" description="Acidic residues" evidence="5">
    <location>
        <begin position="73"/>
        <end position="87"/>
    </location>
</feature>
<keyword evidence="2 4" id="KW-0808">Transferase</keyword>
<dbReference type="InterPro" id="IPR002139">
    <property type="entry name" value="Ribo/fructo_kinase"/>
</dbReference>